<dbReference type="AlphaFoldDB" id="A0A4Y9F365"/>
<sequence>MAFKMNATGTRIWLSQTESVLTTAFTIGPEVTVLEATGTRIAGVKVDYLEDWADGPRRVEAMNTHTPVIRLSALETQRLHAVRGFENVTAEKIISE</sequence>
<proteinExistence type="predicted"/>
<name>A0A4Y9F365_9MICC</name>
<evidence type="ECO:0000313" key="1">
    <source>
        <dbReference type="EMBL" id="TFU22195.1"/>
    </source>
</evidence>
<protein>
    <submittedName>
        <fullName evidence="1">Uncharacterized protein</fullName>
    </submittedName>
</protein>
<feature type="non-terminal residue" evidence="1">
    <location>
        <position position="96"/>
    </location>
</feature>
<evidence type="ECO:0000313" key="2">
    <source>
        <dbReference type="Proteomes" id="UP000297951"/>
    </source>
</evidence>
<gene>
    <name evidence="1" type="ORF">E4U03_07120</name>
</gene>
<reference evidence="1 2" key="1">
    <citation type="submission" date="2019-03" db="EMBL/GenBank/DDBJ databases">
        <title>Diversity of the mouse oral microbiome.</title>
        <authorList>
            <person name="Joseph S."/>
            <person name="Aduse-Opoku J."/>
            <person name="Curtis M."/>
            <person name="Wade W."/>
            <person name="Hashim A."/>
        </authorList>
    </citation>
    <scope>NUCLEOTIDE SEQUENCE [LARGE SCALE GENOMIC DNA]</scope>
    <source>
        <strain evidence="2">irhom_31</strain>
    </source>
</reference>
<dbReference type="EMBL" id="SPQC01000021">
    <property type="protein sequence ID" value="TFU22195.1"/>
    <property type="molecule type" value="Genomic_DNA"/>
</dbReference>
<organism evidence="1 2">
    <name type="scientific">Rothia nasimurium</name>
    <dbReference type="NCBI Taxonomy" id="85336"/>
    <lineage>
        <taxon>Bacteria</taxon>
        <taxon>Bacillati</taxon>
        <taxon>Actinomycetota</taxon>
        <taxon>Actinomycetes</taxon>
        <taxon>Micrococcales</taxon>
        <taxon>Micrococcaceae</taxon>
        <taxon>Rothia</taxon>
    </lineage>
</organism>
<dbReference type="Proteomes" id="UP000297951">
    <property type="component" value="Unassembled WGS sequence"/>
</dbReference>
<comment type="caution">
    <text evidence="1">The sequence shown here is derived from an EMBL/GenBank/DDBJ whole genome shotgun (WGS) entry which is preliminary data.</text>
</comment>
<dbReference type="RefSeq" id="WP_135012840.1">
    <property type="nucleotide sequence ID" value="NZ_JADGLK010000021.1"/>
</dbReference>
<accession>A0A4Y9F365</accession>